<feature type="compositionally biased region" description="Basic and acidic residues" evidence="2">
    <location>
        <begin position="9"/>
        <end position="33"/>
    </location>
</feature>
<accession>A0A4Q2R7T0</accession>
<dbReference type="Proteomes" id="UP000289411">
    <property type="component" value="Unassembled WGS sequence"/>
</dbReference>
<evidence type="ECO:0000256" key="3">
    <source>
        <dbReference type="SAM" id="Phobius"/>
    </source>
</evidence>
<keyword evidence="3" id="KW-1133">Transmembrane helix</keyword>
<keyword evidence="3" id="KW-0812">Transmembrane</keyword>
<sequence length="442" mass="46389">MDGISSDRQSFDRADRDAPDEGETADRRDDEASARSASPDPVPAPLDKLPETPTSPQRAAAPQPGLPAAPLPAPVALTTQPPRKGGTKKLVLAAVLLAGIGYGGHTGWHWWTVGRFQETTDNAFLQADKVTVSPRIAGFVTAVAVGDNQPVRAGDVVATIDDRDARIQIEGARAELEKARAQVEGYHAAVVQQAATVASAQADIVNAEAGLAFSTQEAKRYADLLTAGAGTSQRAQQTDADLRQHRATLDKDRAALDAAQKQVHTYEALAASAVAGVASAQAKLDGAELNLGYTTIRAPVDGVVGDRSVRVGQMVGAGTGLLTVVPMGRDIYLVANFKETQLGDMKVGQSVEFTVDAFGDHAFRGTVDSFSPGTGAQFALLPPENATGNFTKVVQRVPVKIRLATDDPMLDRLRPGLSVEATVETRGDARPSHSLVGLAATR</sequence>
<organism evidence="5 6">
    <name type="scientific">Lichenibacterium ramalinae</name>
    <dbReference type="NCBI Taxonomy" id="2316527"/>
    <lineage>
        <taxon>Bacteria</taxon>
        <taxon>Pseudomonadati</taxon>
        <taxon>Pseudomonadota</taxon>
        <taxon>Alphaproteobacteria</taxon>
        <taxon>Hyphomicrobiales</taxon>
        <taxon>Lichenihabitantaceae</taxon>
        <taxon>Lichenibacterium</taxon>
    </lineage>
</organism>
<gene>
    <name evidence="5" type="ORF">D3272_24350</name>
</gene>
<reference evidence="5 6" key="2">
    <citation type="submission" date="2019-02" db="EMBL/GenBank/DDBJ databases">
        <title>'Lichenibacterium ramalinii' gen. nov. sp. nov., 'Lichenibacterium minor' gen. nov. sp. nov.</title>
        <authorList>
            <person name="Pankratov T."/>
        </authorList>
    </citation>
    <scope>NUCLEOTIDE SEQUENCE [LARGE SCALE GENOMIC DNA]</scope>
    <source>
        <strain evidence="5 6">RmlP001</strain>
    </source>
</reference>
<keyword evidence="1" id="KW-0175">Coiled coil</keyword>
<evidence type="ECO:0000256" key="1">
    <source>
        <dbReference type="SAM" id="Coils"/>
    </source>
</evidence>
<proteinExistence type="predicted"/>
<reference evidence="5 6" key="1">
    <citation type="submission" date="2018-09" db="EMBL/GenBank/DDBJ databases">
        <authorList>
            <person name="Grouzdev D.S."/>
            <person name="Krutkina M.S."/>
        </authorList>
    </citation>
    <scope>NUCLEOTIDE SEQUENCE [LARGE SCALE GENOMIC DNA]</scope>
    <source>
        <strain evidence="5 6">RmlP001</strain>
    </source>
</reference>
<dbReference type="GO" id="GO:0055085">
    <property type="term" value="P:transmembrane transport"/>
    <property type="evidence" value="ECO:0007669"/>
    <property type="project" value="InterPro"/>
</dbReference>
<feature type="domain" description="Multidrug resistance protein MdtA-like barrel-sandwich hybrid" evidence="4">
    <location>
        <begin position="129"/>
        <end position="324"/>
    </location>
</feature>
<feature type="compositionally biased region" description="Pro residues" evidence="2">
    <location>
        <begin position="64"/>
        <end position="73"/>
    </location>
</feature>
<dbReference type="PANTHER" id="PTHR30386">
    <property type="entry name" value="MEMBRANE FUSION SUBUNIT OF EMRAB-TOLC MULTIDRUG EFFLUX PUMP"/>
    <property type="match status" value="1"/>
</dbReference>
<feature type="region of interest" description="Disordered" evidence="2">
    <location>
        <begin position="1"/>
        <end position="84"/>
    </location>
</feature>
<dbReference type="Gene3D" id="1.10.287.470">
    <property type="entry name" value="Helix hairpin bin"/>
    <property type="match status" value="2"/>
</dbReference>
<evidence type="ECO:0000313" key="6">
    <source>
        <dbReference type="Proteomes" id="UP000289411"/>
    </source>
</evidence>
<dbReference type="InterPro" id="IPR058625">
    <property type="entry name" value="MdtA-like_BSH"/>
</dbReference>
<name>A0A4Q2R7T0_9HYPH</name>
<dbReference type="AlphaFoldDB" id="A0A4Q2R7T0"/>
<evidence type="ECO:0000256" key="2">
    <source>
        <dbReference type="SAM" id="MobiDB-lite"/>
    </source>
</evidence>
<dbReference type="Gene3D" id="2.40.50.100">
    <property type="match status" value="1"/>
</dbReference>
<dbReference type="EMBL" id="QYBC01000029">
    <property type="protein sequence ID" value="RYB01749.1"/>
    <property type="molecule type" value="Genomic_DNA"/>
</dbReference>
<dbReference type="RefSeq" id="WP_129221842.1">
    <property type="nucleotide sequence ID" value="NZ_QYBC01000029.1"/>
</dbReference>
<keyword evidence="3" id="KW-0472">Membrane</keyword>
<evidence type="ECO:0000313" key="5">
    <source>
        <dbReference type="EMBL" id="RYB01749.1"/>
    </source>
</evidence>
<dbReference type="InterPro" id="IPR050739">
    <property type="entry name" value="MFP"/>
</dbReference>
<protein>
    <submittedName>
        <fullName evidence="5">HlyD family secretion protein</fullName>
    </submittedName>
</protein>
<dbReference type="PANTHER" id="PTHR30386:SF24">
    <property type="entry name" value="MULTIDRUG RESISTANCE EFFLUX PUMP"/>
    <property type="match status" value="1"/>
</dbReference>
<evidence type="ECO:0000259" key="4">
    <source>
        <dbReference type="Pfam" id="PF25917"/>
    </source>
</evidence>
<feature type="transmembrane region" description="Helical" evidence="3">
    <location>
        <begin position="90"/>
        <end position="111"/>
    </location>
</feature>
<dbReference type="SUPFAM" id="SSF111369">
    <property type="entry name" value="HlyD-like secretion proteins"/>
    <property type="match status" value="2"/>
</dbReference>
<keyword evidence="6" id="KW-1185">Reference proteome</keyword>
<dbReference type="Pfam" id="PF25917">
    <property type="entry name" value="BSH_RND"/>
    <property type="match status" value="1"/>
</dbReference>
<dbReference type="OrthoDB" id="9811754at2"/>
<dbReference type="Gene3D" id="2.40.30.170">
    <property type="match status" value="1"/>
</dbReference>
<feature type="coiled-coil region" evidence="1">
    <location>
        <begin position="162"/>
        <end position="189"/>
    </location>
</feature>
<comment type="caution">
    <text evidence="5">The sequence shown here is derived from an EMBL/GenBank/DDBJ whole genome shotgun (WGS) entry which is preliminary data.</text>
</comment>